<evidence type="ECO:0000313" key="3">
    <source>
        <dbReference type="Proteomes" id="UP000676310"/>
    </source>
</evidence>
<dbReference type="Proteomes" id="UP000676310">
    <property type="component" value="Unassembled WGS sequence"/>
</dbReference>
<evidence type="ECO:0000313" key="2">
    <source>
        <dbReference type="EMBL" id="CAG5183599.1"/>
    </source>
</evidence>
<dbReference type="AlphaFoldDB" id="A0A8J2I9Q9"/>
<dbReference type="GeneID" id="67010847"/>
<protein>
    <submittedName>
        <fullName evidence="1">Uncharacterized protein</fullName>
    </submittedName>
</protein>
<accession>A0A8J2I9Q9</accession>
<dbReference type="EMBL" id="CAJRGZ010000022">
    <property type="protein sequence ID" value="CAG5175412.1"/>
    <property type="molecule type" value="Genomic_DNA"/>
</dbReference>
<organism evidence="1 3">
    <name type="scientific">Alternaria atra</name>
    <dbReference type="NCBI Taxonomy" id="119953"/>
    <lineage>
        <taxon>Eukaryota</taxon>
        <taxon>Fungi</taxon>
        <taxon>Dikarya</taxon>
        <taxon>Ascomycota</taxon>
        <taxon>Pezizomycotina</taxon>
        <taxon>Dothideomycetes</taxon>
        <taxon>Pleosporomycetidae</taxon>
        <taxon>Pleosporales</taxon>
        <taxon>Pleosporineae</taxon>
        <taxon>Pleosporaceae</taxon>
        <taxon>Alternaria</taxon>
        <taxon>Alternaria sect. Ulocladioides</taxon>
    </lineage>
</organism>
<proteinExistence type="predicted"/>
<sequence>MPRLTLPNKALKWQSSKELAKQTSGLLNLPLDVQRLIFENVPANIWRSIPICCDGFYYSTKSIEVSLLQVCGQVNAEAGHAMQHGQADQRCVLAFSPFHHFGVTRAILETISLGRTYDEIYTKRVPKDQKPALAISPLAADLAFETFDRSITKAISHHFRGDLWVPELSQDKFNTFITQVLLQLRRSPEIELHLHLPKRRMFMLINQYFEWIGPIIAYFVDLVHGNQPVITGTLRFRLTIVSENEEIQHLLQTEWPQSQVGSAKWEVATEQDQGAWDELDKSTHIEYQDKDEESRDQRERAAYLVKCKKGRAYSLI</sequence>
<dbReference type="EMBL" id="CAJRGZ010000029">
    <property type="protein sequence ID" value="CAG5183599.1"/>
    <property type="molecule type" value="Genomic_DNA"/>
</dbReference>
<name>A0A8J2I9Q9_9PLEO</name>
<comment type="caution">
    <text evidence="1">The sequence shown here is derived from an EMBL/GenBank/DDBJ whole genome shotgun (WGS) entry which is preliminary data.</text>
</comment>
<keyword evidence="3" id="KW-1185">Reference proteome</keyword>
<reference evidence="1" key="1">
    <citation type="submission" date="2021-05" db="EMBL/GenBank/DDBJ databases">
        <authorList>
            <person name="Stam R."/>
        </authorList>
    </citation>
    <scope>NUCLEOTIDE SEQUENCE</scope>
    <source>
        <strain evidence="1">CS162</strain>
    </source>
</reference>
<dbReference type="RefSeq" id="XP_043174234.1">
    <property type="nucleotide sequence ID" value="XM_043318299.1"/>
</dbReference>
<evidence type="ECO:0000313" key="1">
    <source>
        <dbReference type="EMBL" id="CAG5175412.1"/>
    </source>
</evidence>
<gene>
    <name evidence="2" type="ORF">ALTATR162_LOCUS10661</name>
    <name evidence="1" type="ORF">ALTATR162_LOCUS8085</name>
</gene>